<reference evidence="1" key="1">
    <citation type="submission" date="2014-09" db="EMBL/GenBank/DDBJ databases">
        <authorList>
            <person name="Magalhaes I.L.F."/>
            <person name="Oliveira U."/>
            <person name="Santos F.R."/>
            <person name="Vidigal T.H.D.A."/>
            <person name="Brescovit A.D."/>
            <person name="Santos A.J."/>
        </authorList>
    </citation>
    <scope>NUCLEOTIDE SEQUENCE</scope>
    <source>
        <tissue evidence="1">Shoot tissue taken approximately 20 cm above the soil surface</tissue>
    </source>
</reference>
<name>A0A0A8Y8P3_ARUDO</name>
<sequence length="17" mass="1982">MSTAFFSACMLRGRLKY</sequence>
<reference evidence="1" key="2">
    <citation type="journal article" date="2015" name="Data Brief">
        <title>Shoot transcriptome of the giant reed, Arundo donax.</title>
        <authorList>
            <person name="Barrero R.A."/>
            <person name="Guerrero F.D."/>
            <person name="Moolhuijzen P."/>
            <person name="Goolsby J.A."/>
            <person name="Tidwell J."/>
            <person name="Bellgard S.E."/>
            <person name="Bellgard M.I."/>
        </authorList>
    </citation>
    <scope>NUCLEOTIDE SEQUENCE</scope>
    <source>
        <tissue evidence="1">Shoot tissue taken approximately 20 cm above the soil surface</tissue>
    </source>
</reference>
<dbReference type="AlphaFoldDB" id="A0A0A8Y8P3"/>
<accession>A0A0A8Y8P3</accession>
<protein>
    <submittedName>
        <fullName evidence="1">Uncharacterized protein</fullName>
    </submittedName>
</protein>
<proteinExistence type="predicted"/>
<evidence type="ECO:0000313" key="1">
    <source>
        <dbReference type="EMBL" id="JAD22139.1"/>
    </source>
</evidence>
<organism evidence="1">
    <name type="scientific">Arundo donax</name>
    <name type="common">Giant reed</name>
    <name type="synonym">Donax arundinaceus</name>
    <dbReference type="NCBI Taxonomy" id="35708"/>
    <lineage>
        <taxon>Eukaryota</taxon>
        <taxon>Viridiplantae</taxon>
        <taxon>Streptophyta</taxon>
        <taxon>Embryophyta</taxon>
        <taxon>Tracheophyta</taxon>
        <taxon>Spermatophyta</taxon>
        <taxon>Magnoliopsida</taxon>
        <taxon>Liliopsida</taxon>
        <taxon>Poales</taxon>
        <taxon>Poaceae</taxon>
        <taxon>PACMAD clade</taxon>
        <taxon>Arundinoideae</taxon>
        <taxon>Arundineae</taxon>
        <taxon>Arundo</taxon>
    </lineage>
</organism>
<dbReference type="EMBL" id="GBRH01275756">
    <property type="protein sequence ID" value="JAD22139.1"/>
    <property type="molecule type" value="Transcribed_RNA"/>
</dbReference>